<evidence type="ECO:0000256" key="7">
    <source>
        <dbReference type="RuleBase" id="RU000481"/>
    </source>
</evidence>
<dbReference type="CDD" id="cd00609">
    <property type="entry name" value="AAT_like"/>
    <property type="match status" value="1"/>
</dbReference>
<gene>
    <name evidence="9" type="ORF">WG901_11110</name>
</gene>
<evidence type="ECO:0000256" key="2">
    <source>
        <dbReference type="ARBA" id="ARBA00007441"/>
    </source>
</evidence>
<dbReference type="EMBL" id="JBBHJZ010000002">
    <property type="protein sequence ID" value="MEJ5977187.1"/>
    <property type="molecule type" value="Genomic_DNA"/>
</dbReference>
<dbReference type="Gene3D" id="3.40.640.10">
    <property type="entry name" value="Type I PLP-dependent aspartate aminotransferase-like (Major domain)"/>
    <property type="match status" value="1"/>
</dbReference>
<organism evidence="9 10">
    <name type="scientific">Novosphingobium anseongense</name>
    <dbReference type="NCBI Taxonomy" id="3133436"/>
    <lineage>
        <taxon>Bacteria</taxon>
        <taxon>Pseudomonadati</taxon>
        <taxon>Pseudomonadota</taxon>
        <taxon>Alphaproteobacteria</taxon>
        <taxon>Sphingomonadales</taxon>
        <taxon>Sphingomonadaceae</taxon>
        <taxon>Novosphingobium</taxon>
    </lineage>
</organism>
<evidence type="ECO:0000313" key="9">
    <source>
        <dbReference type="EMBL" id="MEJ5977187.1"/>
    </source>
</evidence>
<evidence type="ECO:0000256" key="6">
    <source>
        <dbReference type="ARBA" id="ARBA00049185"/>
    </source>
</evidence>
<dbReference type="InterPro" id="IPR015422">
    <property type="entry name" value="PyrdxlP-dep_Trfase_small"/>
</dbReference>
<dbReference type="Gene3D" id="3.90.1150.10">
    <property type="entry name" value="Aspartate Aminotransferase, domain 1"/>
    <property type="match status" value="1"/>
</dbReference>
<comment type="similarity">
    <text evidence="2 7">Belongs to the class-I pyridoxal-phosphate-dependent aminotransferase family.</text>
</comment>
<dbReference type="PANTHER" id="PTHR46383">
    <property type="entry name" value="ASPARTATE AMINOTRANSFERASE"/>
    <property type="match status" value="1"/>
</dbReference>
<keyword evidence="10" id="KW-1185">Reference proteome</keyword>
<dbReference type="Pfam" id="PF00155">
    <property type="entry name" value="Aminotran_1_2"/>
    <property type="match status" value="1"/>
</dbReference>
<accession>A0ABU8RVZ5</accession>
<dbReference type="InterPro" id="IPR015421">
    <property type="entry name" value="PyrdxlP-dep_Trfase_major"/>
</dbReference>
<evidence type="ECO:0000256" key="1">
    <source>
        <dbReference type="ARBA" id="ARBA00001933"/>
    </source>
</evidence>
<dbReference type="RefSeq" id="WP_339587135.1">
    <property type="nucleotide sequence ID" value="NZ_JBBHJZ010000002.1"/>
</dbReference>
<dbReference type="InterPro" id="IPR050596">
    <property type="entry name" value="AspAT/PAT-like"/>
</dbReference>
<keyword evidence="5" id="KW-0663">Pyridoxal phosphate</keyword>
<dbReference type="InterPro" id="IPR004838">
    <property type="entry name" value="NHTrfase_class1_PyrdxlP-BS"/>
</dbReference>
<comment type="caution">
    <text evidence="9">The sequence shown here is derived from an EMBL/GenBank/DDBJ whole genome shotgun (WGS) entry which is preliminary data.</text>
</comment>
<reference evidence="9 10" key="1">
    <citation type="submission" date="2024-03" db="EMBL/GenBank/DDBJ databases">
        <authorList>
            <person name="Jo J.-H."/>
        </authorList>
    </citation>
    <scope>NUCLEOTIDE SEQUENCE [LARGE SCALE GENOMIC DNA]</scope>
    <source>
        <strain evidence="9 10">PS1R-30</strain>
    </source>
</reference>
<keyword evidence="4 7" id="KW-0808">Transferase</keyword>
<dbReference type="PROSITE" id="PS00105">
    <property type="entry name" value="AA_TRANSFER_CLASS_1"/>
    <property type="match status" value="1"/>
</dbReference>
<name>A0ABU8RVZ5_9SPHN</name>
<dbReference type="EC" id="2.6.1.-" evidence="7"/>
<dbReference type="Proteomes" id="UP001361239">
    <property type="component" value="Unassembled WGS sequence"/>
</dbReference>
<protein>
    <recommendedName>
        <fullName evidence="7">Aminotransferase</fullName>
        <ecNumber evidence="7">2.6.1.-</ecNumber>
    </recommendedName>
</protein>
<feature type="domain" description="Aminotransferase class I/classII large" evidence="8">
    <location>
        <begin position="32"/>
        <end position="384"/>
    </location>
</feature>
<evidence type="ECO:0000259" key="8">
    <source>
        <dbReference type="Pfam" id="PF00155"/>
    </source>
</evidence>
<dbReference type="GO" id="GO:0008483">
    <property type="term" value="F:transaminase activity"/>
    <property type="evidence" value="ECO:0007669"/>
    <property type="project" value="UniProtKB-KW"/>
</dbReference>
<comment type="catalytic activity">
    <reaction evidence="6">
        <text>L-aspartate + 2-oxoglutarate = oxaloacetate + L-glutamate</text>
        <dbReference type="Rhea" id="RHEA:21824"/>
        <dbReference type="ChEBI" id="CHEBI:16452"/>
        <dbReference type="ChEBI" id="CHEBI:16810"/>
        <dbReference type="ChEBI" id="CHEBI:29985"/>
        <dbReference type="ChEBI" id="CHEBI:29991"/>
        <dbReference type="EC" id="2.6.1.1"/>
    </reaction>
</comment>
<evidence type="ECO:0000256" key="4">
    <source>
        <dbReference type="ARBA" id="ARBA00022679"/>
    </source>
</evidence>
<comment type="cofactor">
    <cofactor evidence="1 7">
        <name>pyridoxal 5'-phosphate</name>
        <dbReference type="ChEBI" id="CHEBI:597326"/>
    </cofactor>
</comment>
<dbReference type="InterPro" id="IPR004839">
    <property type="entry name" value="Aminotransferase_I/II_large"/>
</dbReference>
<keyword evidence="3 7" id="KW-0032">Aminotransferase</keyword>
<proteinExistence type="inferred from homology"/>
<dbReference type="SUPFAM" id="SSF53383">
    <property type="entry name" value="PLP-dependent transferases"/>
    <property type="match status" value="1"/>
</dbReference>
<dbReference type="InterPro" id="IPR015424">
    <property type="entry name" value="PyrdxlP-dep_Trfase"/>
</dbReference>
<evidence type="ECO:0000313" key="10">
    <source>
        <dbReference type="Proteomes" id="UP001361239"/>
    </source>
</evidence>
<dbReference type="PANTHER" id="PTHR46383:SF1">
    <property type="entry name" value="ASPARTATE AMINOTRANSFERASE"/>
    <property type="match status" value="1"/>
</dbReference>
<evidence type="ECO:0000256" key="5">
    <source>
        <dbReference type="ARBA" id="ARBA00022898"/>
    </source>
</evidence>
<evidence type="ECO:0000256" key="3">
    <source>
        <dbReference type="ARBA" id="ARBA00022576"/>
    </source>
</evidence>
<sequence length="389" mass="40734">MTQTSIALSRIAPSQTTAMTDRAIALKAQGRDIISLSVGEPDFATPAHVIAAAKTAMDAGDTKYTAVGGTARMKAAAALHFARDLGIAVPTSQVTISAGGKQAIFHALLATLDPGDEVLISAPWWVSYPEIVRFAGGEVVKLPTDAAGGFRITAAQLEAAITPHSRWLLLNSPGNPTGATYPAEELQAIGEVLRRHPQVLVMSDDIYAPIRYGDGAHATLAVECRDLADRVLTVSGVSKSHAMTGFRIGVAAGPAWLIQAMEKLQSHSSGNPASVSQAAAVAAFEGPQDFLLDWRERFRARRDLVVGAVNAIPGLSAPVPDGAFYCMVDAAPLMTRFGDDEKLAFHLLDHGVAIVAASAFGGADGFRISFAADDATLAEAMRRIAKAVA</sequence>